<dbReference type="AlphaFoldDB" id="A0A1R3G528"/>
<dbReference type="EMBL" id="AWWV01015281">
    <property type="protein sequence ID" value="OMO53193.1"/>
    <property type="molecule type" value="Genomic_DNA"/>
</dbReference>
<comment type="caution">
    <text evidence="2">The sequence shown here is derived from an EMBL/GenBank/DDBJ whole genome shotgun (WGS) entry which is preliminary data.</text>
</comment>
<keyword evidence="3" id="KW-1185">Reference proteome</keyword>
<accession>A0A1R3G528</accession>
<feature type="region of interest" description="Disordered" evidence="1">
    <location>
        <begin position="1"/>
        <end position="28"/>
    </location>
</feature>
<evidence type="ECO:0000313" key="2">
    <source>
        <dbReference type="EMBL" id="OMO53193.1"/>
    </source>
</evidence>
<evidence type="ECO:0000256" key="1">
    <source>
        <dbReference type="SAM" id="MobiDB-lite"/>
    </source>
</evidence>
<gene>
    <name evidence="2" type="ORF">CCACVL1_28816</name>
</gene>
<dbReference type="Gramene" id="OMO53193">
    <property type="protein sequence ID" value="OMO53193"/>
    <property type="gene ID" value="CCACVL1_28816"/>
</dbReference>
<dbReference type="Proteomes" id="UP000188268">
    <property type="component" value="Unassembled WGS sequence"/>
</dbReference>
<proteinExistence type="predicted"/>
<organism evidence="2 3">
    <name type="scientific">Corchorus capsularis</name>
    <name type="common">Jute</name>
    <dbReference type="NCBI Taxonomy" id="210143"/>
    <lineage>
        <taxon>Eukaryota</taxon>
        <taxon>Viridiplantae</taxon>
        <taxon>Streptophyta</taxon>
        <taxon>Embryophyta</taxon>
        <taxon>Tracheophyta</taxon>
        <taxon>Spermatophyta</taxon>
        <taxon>Magnoliopsida</taxon>
        <taxon>eudicotyledons</taxon>
        <taxon>Gunneridae</taxon>
        <taxon>Pentapetalae</taxon>
        <taxon>rosids</taxon>
        <taxon>malvids</taxon>
        <taxon>Malvales</taxon>
        <taxon>Malvaceae</taxon>
        <taxon>Grewioideae</taxon>
        <taxon>Apeibeae</taxon>
        <taxon>Corchorus</taxon>
    </lineage>
</organism>
<protein>
    <submittedName>
        <fullName evidence="2">Uncharacterized protein</fullName>
    </submittedName>
</protein>
<reference evidence="2 3" key="1">
    <citation type="submission" date="2013-09" db="EMBL/GenBank/DDBJ databases">
        <title>Corchorus capsularis genome sequencing.</title>
        <authorList>
            <person name="Alam M."/>
            <person name="Haque M.S."/>
            <person name="Islam M.S."/>
            <person name="Emdad E.M."/>
            <person name="Islam M.M."/>
            <person name="Ahmed B."/>
            <person name="Halim A."/>
            <person name="Hossen Q.M.M."/>
            <person name="Hossain M.Z."/>
            <person name="Ahmed R."/>
            <person name="Khan M.M."/>
            <person name="Islam R."/>
            <person name="Rashid M.M."/>
            <person name="Khan S.A."/>
            <person name="Rahman M.S."/>
            <person name="Alam M."/>
        </authorList>
    </citation>
    <scope>NUCLEOTIDE SEQUENCE [LARGE SCALE GENOMIC DNA]</scope>
    <source>
        <strain evidence="3">cv. CVL-1</strain>
        <tissue evidence="2">Whole seedling</tissue>
    </source>
</reference>
<sequence>MKLSPRQRKEATRGRNKHHRAVIRREAK</sequence>
<feature type="non-terminal residue" evidence="2">
    <location>
        <position position="28"/>
    </location>
</feature>
<evidence type="ECO:0000313" key="3">
    <source>
        <dbReference type="Proteomes" id="UP000188268"/>
    </source>
</evidence>
<name>A0A1R3G528_COCAP</name>